<organism evidence="1 2">
    <name type="scientific">Shigella dysenteriae 1617</name>
    <dbReference type="NCBI Taxonomy" id="754093"/>
    <lineage>
        <taxon>Bacteria</taxon>
        <taxon>Pseudomonadati</taxon>
        <taxon>Pseudomonadota</taxon>
        <taxon>Gammaproteobacteria</taxon>
        <taxon>Enterobacterales</taxon>
        <taxon>Enterobacteriaceae</taxon>
        <taxon>Shigella</taxon>
    </lineage>
</organism>
<name>A0A0A6ZNG8_SHIDY</name>
<gene>
    <name evidence="1" type="ORF">Asd1617_00801</name>
</gene>
<dbReference type="KEGG" id="sdz:Asd1617_00801"/>
<dbReference type="AlphaFoldDB" id="A0A0A6ZNG8"/>
<dbReference type="HOGENOM" id="CLU_1776173_0_0_6"/>
<dbReference type="EMBL" id="CP006736">
    <property type="protein sequence ID" value="AHA63628.1"/>
    <property type="molecule type" value="Genomic_DNA"/>
</dbReference>
<dbReference type="PATRIC" id="fig|754093.4.peg.789"/>
<protein>
    <submittedName>
        <fullName evidence="1">Uncharacterized protein</fullName>
    </submittedName>
</protein>
<evidence type="ECO:0000313" key="2">
    <source>
        <dbReference type="Proteomes" id="UP000031647"/>
    </source>
</evidence>
<proteinExistence type="predicted"/>
<reference evidence="1 2" key="1">
    <citation type="submission" date="2013-09" db="EMBL/GenBank/DDBJ databases">
        <title>Comparative genomics of Sd1617 to representative strains in evaluating its pathogenesis.</title>
        <authorList>
            <person name="Aksomboon Vongsawan A."/>
            <person name="Kapatral V."/>
            <person name="Vaisvil B."/>
            <person name="Serichantalergs O."/>
            <person name="Hale T.L."/>
            <person name="Mason C.J."/>
        </authorList>
    </citation>
    <scope>NUCLEOTIDE SEQUENCE [LARGE SCALE GENOMIC DNA]</scope>
    <source>
        <strain evidence="1 2">1617</strain>
    </source>
</reference>
<accession>A0A0A6ZNG8</accession>
<sequence length="146" mass="15708">MLSSEYIENRQRKRWRFFVSGRCSEEYLDTVIPIETYIHEIYINIFLMPARCRSFSPAPTAVTGQKPPAPVGRLGPGWKCLRISAYSCAMSGKPAARQGDMTQYGGSIVQGSAGVRIGAPTGVACSVCPGGVTSGHPWPVRCAPAG</sequence>
<dbReference type="Gene3D" id="2.60.200.60">
    <property type="match status" value="1"/>
</dbReference>
<dbReference type="Proteomes" id="UP000031647">
    <property type="component" value="Chromosome"/>
</dbReference>
<evidence type="ECO:0000313" key="1">
    <source>
        <dbReference type="EMBL" id="AHA63628.1"/>
    </source>
</evidence>